<feature type="compositionally biased region" description="Gly residues" evidence="1">
    <location>
        <begin position="393"/>
        <end position="427"/>
    </location>
</feature>
<evidence type="ECO:0008006" key="5">
    <source>
        <dbReference type="Google" id="ProtNLM"/>
    </source>
</evidence>
<dbReference type="RefSeq" id="WP_085177990.1">
    <property type="nucleotide sequence ID" value="NZ_LQPC01000054.1"/>
</dbReference>
<reference evidence="3 4" key="1">
    <citation type="submission" date="2016-01" db="EMBL/GenBank/DDBJ databases">
        <title>The new phylogeny of the genus Mycobacterium.</title>
        <authorList>
            <person name="Tarcisio F."/>
            <person name="Conor M."/>
            <person name="Antonella G."/>
            <person name="Elisabetta G."/>
            <person name="Giulia F.S."/>
            <person name="Sara T."/>
            <person name="Anna F."/>
            <person name="Clotilde B."/>
            <person name="Roberto B."/>
            <person name="Veronica D.S."/>
            <person name="Fabio R."/>
            <person name="Monica P."/>
            <person name="Olivier J."/>
            <person name="Enrico T."/>
            <person name="Nicola S."/>
        </authorList>
    </citation>
    <scope>NUCLEOTIDE SEQUENCE [LARGE SCALE GENOMIC DNA]</scope>
    <source>
        <strain evidence="3 4">DSM 45541</strain>
    </source>
</reference>
<dbReference type="Proteomes" id="UP000193622">
    <property type="component" value="Unassembled WGS sequence"/>
</dbReference>
<feature type="compositionally biased region" description="Basic and acidic residues" evidence="1">
    <location>
        <begin position="366"/>
        <end position="384"/>
    </location>
</feature>
<dbReference type="EMBL" id="LQPC01000054">
    <property type="protein sequence ID" value="ORV83218.1"/>
    <property type="molecule type" value="Genomic_DNA"/>
</dbReference>
<gene>
    <name evidence="3" type="ORF">AWC12_26750</name>
</gene>
<accession>A0A1X1W9L7</accession>
<feature type="signal peptide" evidence="2">
    <location>
        <begin position="1"/>
        <end position="22"/>
    </location>
</feature>
<evidence type="ECO:0000256" key="2">
    <source>
        <dbReference type="SAM" id="SignalP"/>
    </source>
</evidence>
<proteinExistence type="predicted"/>
<name>A0A1X1W9L7_MYCIR</name>
<dbReference type="AlphaFoldDB" id="A0A1X1W9L7"/>
<evidence type="ECO:0000256" key="1">
    <source>
        <dbReference type="SAM" id="MobiDB-lite"/>
    </source>
</evidence>
<comment type="caution">
    <text evidence="3">The sequence shown here is derived from an EMBL/GenBank/DDBJ whole genome shotgun (WGS) entry which is preliminary data.</text>
</comment>
<organism evidence="3 4">
    <name type="scientific">Mycolicibacterium iranicum</name>
    <name type="common">Mycobacterium iranicum</name>
    <dbReference type="NCBI Taxonomy" id="912594"/>
    <lineage>
        <taxon>Bacteria</taxon>
        <taxon>Bacillati</taxon>
        <taxon>Actinomycetota</taxon>
        <taxon>Actinomycetes</taxon>
        <taxon>Mycobacteriales</taxon>
        <taxon>Mycobacteriaceae</taxon>
        <taxon>Mycolicibacterium</taxon>
    </lineage>
</organism>
<keyword evidence="2" id="KW-0732">Signal</keyword>
<feature type="region of interest" description="Disordered" evidence="1">
    <location>
        <begin position="343"/>
        <end position="427"/>
    </location>
</feature>
<feature type="chain" id="PRO_5038881613" description="PE-PPE domain-containing protein" evidence="2">
    <location>
        <begin position="23"/>
        <end position="427"/>
    </location>
</feature>
<evidence type="ECO:0000313" key="3">
    <source>
        <dbReference type="EMBL" id="ORV83218.1"/>
    </source>
</evidence>
<evidence type="ECO:0000313" key="4">
    <source>
        <dbReference type="Proteomes" id="UP000193622"/>
    </source>
</evidence>
<sequence length="427" mass="44999">MRVAVKPVITTSVALVGASVIAVTPIQAPAPTVRAIESDVSLSASSVAYVPVNMIQQALSAPANMVASLDRLAAAMVISGDWNVNQPNNQWGWDEANPAMLMELVNTVIPFPHFSEPFGRHLNWWATANLPMYEGCNFECPDLPGMLTRMFRVPMSEFYDEDGYTFPVVRTPYNGIETTWSRTPVKLDPAEPIRSLWDSLTSEPEGVKSTTLWEFVSAVANFSAAMQVTGHLPDWIAVREIETFVKLFLRPPAEAADDVDTPSDATDLELVANTVAPADEALDGQSPALALRSFSFDAAGGTDGADIEQPIEKPGDDGTLESETTSIVDTATSFLKGKFASVQEDEAHDGEAVADEAEDTATTEDTTAKDTHTVRSRGKRDLVRDSSAAADSEGGGSTSGDDSGSGSGGSANAGSGGSGGGDTGGES</sequence>
<feature type="compositionally biased region" description="Acidic residues" evidence="1">
    <location>
        <begin position="343"/>
        <end position="362"/>
    </location>
</feature>
<feature type="region of interest" description="Disordered" evidence="1">
    <location>
        <begin position="301"/>
        <end position="321"/>
    </location>
</feature>
<protein>
    <recommendedName>
        <fullName evidence="5">PE-PPE domain-containing protein</fullName>
    </recommendedName>
</protein>